<keyword evidence="17 20" id="KW-0511">Multifunctional enzyme</keyword>
<dbReference type="CDD" id="cd00641">
    <property type="entry name" value="GTP_cyclohydro2"/>
    <property type="match status" value="1"/>
</dbReference>
<dbReference type="InterPro" id="IPR000926">
    <property type="entry name" value="RibA"/>
</dbReference>
<evidence type="ECO:0000259" key="21">
    <source>
        <dbReference type="Pfam" id="PF00925"/>
    </source>
</evidence>
<evidence type="ECO:0000256" key="12">
    <source>
        <dbReference type="ARBA" id="ARBA00022833"/>
    </source>
</evidence>
<feature type="binding site" evidence="20">
    <location>
        <position position="32"/>
    </location>
    <ligand>
        <name>D-ribulose 5-phosphate</name>
        <dbReference type="ChEBI" id="CHEBI:58121"/>
    </ligand>
</feature>
<evidence type="ECO:0000256" key="20">
    <source>
        <dbReference type="HAMAP-Rule" id="MF_01283"/>
    </source>
</evidence>
<dbReference type="PANTHER" id="PTHR21327:SF18">
    <property type="entry name" value="3,4-DIHYDROXY-2-BUTANONE 4-PHOSPHATE SYNTHASE"/>
    <property type="match status" value="1"/>
</dbReference>
<protein>
    <recommendedName>
        <fullName evidence="20">Riboflavin biosynthesis protein RibBA</fullName>
    </recommendedName>
    <domain>
        <recommendedName>
            <fullName evidence="20">3,4-dihydroxy-2-butanone 4-phosphate synthase</fullName>
            <shortName evidence="20">DHBP synthase</shortName>
            <ecNumber evidence="20">4.1.99.12</ecNumber>
        </recommendedName>
    </domain>
    <domain>
        <recommendedName>
            <fullName evidence="20">GTP cyclohydrolase-2</fullName>
            <ecNumber evidence="20">3.5.4.25</ecNumber>
        </recommendedName>
        <alternativeName>
            <fullName evidence="20">GTP cyclohydrolase II</fullName>
        </alternativeName>
    </domain>
</protein>
<dbReference type="PIRSF" id="PIRSF001259">
    <property type="entry name" value="RibA"/>
    <property type="match status" value="1"/>
</dbReference>
<reference evidence="22 23" key="1">
    <citation type="submission" date="2020-05" db="EMBL/GenBank/DDBJ databases">
        <title>Draft genome sequence of Desulfovibrio psychrotolerans JS1T.</title>
        <authorList>
            <person name="Ueno A."/>
            <person name="Tamazawa S."/>
            <person name="Tamamura S."/>
            <person name="Murakami T."/>
            <person name="Kiyama T."/>
            <person name="Inomata H."/>
            <person name="Amano Y."/>
            <person name="Miyakawa K."/>
            <person name="Tamaki H."/>
            <person name="Naganuma T."/>
            <person name="Kaneko K."/>
        </authorList>
    </citation>
    <scope>NUCLEOTIDE SEQUENCE [LARGE SCALE GENOMIC DNA]</scope>
    <source>
        <strain evidence="22 23">JS1</strain>
    </source>
</reference>
<organism evidence="22 23">
    <name type="scientific">Desulfovibrio psychrotolerans</name>
    <dbReference type="NCBI Taxonomy" id="415242"/>
    <lineage>
        <taxon>Bacteria</taxon>
        <taxon>Pseudomonadati</taxon>
        <taxon>Thermodesulfobacteriota</taxon>
        <taxon>Desulfovibrionia</taxon>
        <taxon>Desulfovibrionales</taxon>
        <taxon>Desulfovibrionaceae</taxon>
        <taxon>Desulfovibrio</taxon>
    </lineage>
</organism>
<dbReference type="HAMAP" id="MF_00179">
    <property type="entry name" value="RibA"/>
    <property type="match status" value="1"/>
</dbReference>
<feature type="binding site" evidence="20">
    <location>
        <begin position="27"/>
        <end position="28"/>
    </location>
    <ligand>
        <name>D-ribulose 5-phosphate</name>
        <dbReference type="ChEBI" id="CHEBI:58121"/>
    </ligand>
</feature>
<dbReference type="NCBIfam" id="NF001591">
    <property type="entry name" value="PRK00393.1"/>
    <property type="match status" value="1"/>
</dbReference>
<comment type="cofactor">
    <cofactor evidence="20">
        <name>Zn(2+)</name>
        <dbReference type="ChEBI" id="CHEBI:29105"/>
    </cofactor>
    <text evidence="20">Binds 1 zinc ion per subunit.</text>
</comment>
<dbReference type="GO" id="GO:0000287">
    <property type="term" value="F:magnesium ion binding"/>
    <property type="evidence" value="ECO:0007669"/>
    <property type="project" value="UniProtKB-UniRule"/>
</dbReference>
<dbReference type="GO" id="GO:0030145">
    <property type="term" value="F:manganese ion binding"/>
    <property type="evidence" value="ECO:0007669"/>
    <property type="project" value="UniProtKB-UniRule"/>
</dbReference>
<dbReference type="EC" id="3.5.4.25" evidence="20"/>
<dbReference type="Gene3D" id="3.40.50.10990">
    <property type="entry name" value="GTP cyclohydrolase II"/>
    <property type="match status" value="1"/>
</dbReference>
<feature type="binding site" evidence="20">
    <location>
        <position position="269"/>
    </location>
    <ligand>
        <name>Zn(2+)</name>
        <dbReference type="ChEBI" id="CHEBI:29105"/>
        <note>catalytic</note>
    </ligand>
</feature>
<proteinExistence type="inferred from homology"/>
<dbReference type="NCBIfam" id="TIGR00506">
    <property type="entry name" value="ribB"/>
    <property type="match status" value="1"/>
</dbReference>
<comment type="function">
    <text evidence="3 20">Catalyzes the conversion of D-ribulose 5-phosphate to formate and 3,4-dihydroxy-2-butanone 4-phosphate.</text>
</comment>
<dbReference type="NCBIfam" id="NF006803">
    <property type="entry name" value="PRK09311.1"/>
    <property type="match status" value="1"/>
</dbReference>
<feature type="site" description="Essential for DHBP synthase activity" evidence="20">
    <location>
        <position position="126"/>
    </location>
</feature>
<keyword evidence="10 20" id="KW-0547">Nucleotide-binding</keyword>
<dbReference type="HAMAP" id="MF_00180">
    <property type="entry name" value="RibB"/>
    <property type="match status" value="1"/>
</dbReference>
<keyword evidence="9 20" id="KW-0479">Metal-binding</keyword>
<keyword evidence="15 20" id="KW-0464">Manganese</keyword>
<comment type="pathway">
    <text evidence="4 20">Cofactor biosynthesis; riboflavin biosynthesis; 5-amino-6-(D-ribitylamino)uracil from GTP: step 1/4.</text>
</comment>
<evidence type="ECO:0000256" key="6">
    <source>
        <dbReference type="ARBA" id="ARBA00005520"/>
    </source>
</evidence>
<comment type="pathway">
    <text evidence="5 20">Cofactor biosynthesis; riboflavin biosynthesis; 2-hydroxy-3-oxobutyl phosphate from D-ribulose 5-phosphate: step 1/1.</text>
</comment>
<dbReference type="GO" id="GO:0008270">
    <property type="term" value="F:zinc ion binding"/>
    <property type="evidence" value="ECO:0007669"/>
    <property type="project" value="UniProtKB-UniRule"/>
</dbReference>
<evidence type="ECO:0000256" key="9">
    <source>
        <dbReference type="ARBA" id="ARBA00022723"/>
    </source>
</evidence>
<dbReference type="PANTHER" id="PTHR21327">
    <property type="entry name" value="GTP CYCLOHYDROLASE II-RELATED"/>
    <property type="match status" value="1"/>
</dbReference>
<feature type="binding site" evidence="20">
    <location>
        <begin position="296"/>
        <end position="298"/>
    </location>
    <ligand>
        <name>GTP</name>
        <dbReference type="ChEBI" id="CHEBI:37565"/>
    </ligand>
</feature>
<dbReference type="HAMAP" id="MF_01283">
    <property type="entry name" value="RibBA"/>
    <property type="match status" value="1"/>
</dbReference>
<dbReference type="GO" id="GO:0003935">
    <property type="term" value="F:GTP cyclohydrolase II activity"/>
    <property type="evidence" value="ECO:0007669"/>
    <property type="project" value="UniProtKB-UniRule"/>
</dbReference>
<keyword evidence="23" id="KW-1185">Reference proteome</keyword>
<evidence type="ECO:0000313" key="22">
    <source>
        <dbReference type="EMBL" id="GFM37388.1"/>
    </source>
</evidence>
<accession>A0A7J0BUQ0</accession>
<comment type="catalytic activity">
    <reaction evidence="1 20">
        <text>D-ribulose 5-phosphate = (2S)-2-hydroxy-3-oxobutyl phosphate + formate + H(+)</text>
        <dbReference type="Rhea" id="RHEA:18457"/>
        <dbReference type="ChEBI" id="CHEBI:15378"/>
        <dbReference type="ChEBI" id="CHEBI:15740"/>
        <dbReference type="ChEBI" id="CHEBI:58121"/>
        <dbReference type="ChEBI" id="CHEBI:58830"/>
        <dbReference type="EC" id="4.1.99.12"/>
    </reaction>
</comment>
<dbReference type="GO" id="GO:0005525">
    <property type="term" value="F:GTP binding"/>
    <property type="evidence" value="ECO:0007669"/>
    <property type="project" value="UniProtKB-KW"/>
</dbReference>
<feature type="binding site" evidence="20">
    <location>
        <position position="271"/>
    </location>
    <ligand>
        <name>Zn(2+)</name>
        <dbReference type="ChEBI" id="CHEBI:29105"/>
        <note>catalytic</note>
    </ligand>
</feature>
<evidence type="ECO:0000256" key="5">
    <source>
        <dbReference type="ARBA" id="ARBA00004904"/>
    </source>
</evidence>
<dbReference type="NCBIfam" id="TIGR00505">
    <property type="entry name" value="ribA"/>
    <property type="match status" value="1"/>
</dbReference>
<dbReference type="AlphaFoldDB" id="A0A7J0BUQ0"/>
<name>A0A7J0BUQ0_9BACT</name>
<dbReference type="FunFam" id="3.90.870.10:FF:000001">
    <property type="entry name" value="Riboflavin biosynthesis protein RibBA"/>
    <property type="match status" value="1"/>
</dbReference>
<evidence type="ECO:0000256" key="1">
    <source>
        <dbReference type="ARBA" id="ARBA00000141"/>
    </source>
</evidence>
<comment type="function">
    <text evidence="18 20">Catalyzes the conversion of GTP to 2,5-diamino-6-ribosylamino-4(3H)-pyrimidinone 5'-phosphate (DARP), formate and pyrophosphate.</text>
</comment>
<evidence type="ECO:0000256" key="13">
    <source>
        <dbReference type="ARBA" id="ARBA00022842"/>
    </source>
</evidence>
<dbReference type="InterPro" id="IPR032677">
    <property type="entry name" value="GTP_cyclohydro_II"/>
</dbReference>
<comment type="similarity">
    <text evidence="6 20">In the N-terminal section; belongs to the DHBP synthase family.</text>
</comment>
<evidence type="ECO:0000256" key="4">
    <source>
        <dbReference type="ARBA" id="ARBA00004853"/>
    </source>
</evidence>
<evidence type="ECO:0000256" key="17">
    <source>
        <dbReference type="ARBA" id="ARBA00023268"/>
    </source>
</evidence>
<keyword evidence="13 20" id="KW-0460">Magnesium</keyword>
<evidence type="ECO:0000256" key="10">
    <source>
        <dbReference type="ARBA" id="ARBA00022741"/>
    </source>
</evidence>
<keyword evidence="14 20" id="KW-0342">GTP-binding</keyword>
<evidence type="ECO:0000256" key="7">
    <source>
        <dbReference type="ARBA" id="ARBA00008976"/>
    </source>
</evidence>
<feature type="binding site" evidence="20">
    <location>
        <begin position="253"/>
        <end position="257"/>
    </location>
    <ligand>
        <name>GTP</name>
        <dbReference type="ChEBI" id="CHEBI:37565"/>
    </ligand>
</feature>
<dbReference type="EMBL" id="BLVP01000008">
    <property type="protein sequence ID" value="GFM37388.1"/>
    <property type="molecule type" value="Genomic_DNA"/>
</dbReference>
<evidence type="ECO:0000256" key="8">
    <source>
        <dbReference type="ARBA" id="ARBA00022619"/>
    </source>
</evidence>
<dbReference type="Pfam" id="PF00926">
    <property type="entry name" value="DHBP_synthase"/>
    <property type="match status" value="1"/>
</dbReference>
<dbReference type="FunFam" id="3.40.50.10990:FF:000001">
    <property type="entry name" value="Riboflavin biosynthesis protein RibBA"/>
    <property type="match status" value="1"/>
</dbReference>
<dbReference type="GO" id="GO:0005829">
    <property type="term" value="C:cytosol"/>
    <property type="evidence" value="ECO:0007669"/>
    <property type="project" value="TreeGrafter"/>
</dbReference>
<dbReference type="Pfam" id="PF00925">
    <property type="entry name" value="GTP_cyclohydro2"/>
    <property type="match status" value="1"/>
</dbReference>
<dbReference type="GO" id="GO:0009231">
    <property type="term" value="P:riboflavin biosynthetic process"/>
    <property type="evidence" value="ECO:0007669"/>
    <property type="project" value="UniProtKB-UniRule"/>
</dbReference>
<sequence>MPICTAEEAIEEIRKGRMLILVDDEDRENEGDLTIAAEHITPEVINFMAMHGRGLICLALSPDWVDKLQLPLMARRNGSKFGTNFTVSIEARHGVTTGISASDRATTILTAVKDDVVPEDIVTPGHIFPLRAQKGGVLVRAGQTEGSVDLSRLAGLKPAAVICEIIKDDGEMARMPDLIEFAKKHDMKIATIRDLIRYRMQPDQLSVKRVAEAKMPTKWGEFKVIAYENELEPSTHIALVKGEIKGDEPVLVRVHSECLTGDVLGSVRCDCGDQLANAMCTISQAEKGVLLYMRQEGRGIGLANKIRAYALQDQGYDTVEANKKLGFKADLRDYGIGAQMLVDLGVRKMRMMTNNPKKIVGIEGYGIEVVERIPIEMNACEFNAEYLRTKKDKMGHILEHLDEGFRK</sequence>
<feature type="binding site" evidence="20">
    <location>
        <position position="318"/>
    </location>
    <ligand>
        <name>GTP</name>
        <dbReference type="ChEBI" id="CHEBI:37565"/>
    </ligand>
</feature>
<feature type="binding site" evidence="20">
    <location>
        <position position="28"/>
    </location>
    <ligand>
        <name>Mg(2+)</name>
        <dbReference type="ChEBI" id="CHEBI:18420"/>
        <label>1</label>
    </ligand>
</feature>
<evidence type="ECO:0000256" key="15">
    <source>
        <dbReference type="ARBA" id="ARBA00023211"/>
    </source>
</evidence>
<dbReference type="EC" id="4.1.99.12" evidence="20"/>
<evidence type="ECO:0000256" key="11">
    <source>
        <dbReference type="ARBA" id="ARBA00022801"/>
    </source>
</evidence>
<comment type="similarity">
    <text evidence="7 20">In the C-terminal section; belongs to the GTP cyclohydrolase II family.</text>
</comment>
<dbReference type="InterPro" id="IPR017945">
    <property type="entry name" value="DHBP_synth_RibB-like_a/b_dom"/>
</dbReference>
<feature type="active site" description="Proton acceptor; for GTP cyclohydrolase activity" evidence="20">
    <location>
        <position position="330"/>
    </location>
</feature>
<evidence type="ECO:0000256" key="18">
    <source>
        <dbReference type="ARBA" id="ARBA00043932"/>
    </source>
</evidence>
<dbReference type="GO" id="GO:0008686">
    <property type="term" value="F:3,4-dihydroxy-2-butanone-4-phosphate synthase activity"/>
    <property type="evidence" value="ECO:0007669"/>
    <property type="project" value="UniProtKB-UniRule"/>
</dbReference>
<keyword evidence="12 20" id="KW-0862">Zinc</keyword>
<dbReference type="UniPathway" id="UPA00275">
    <property type="reaction ID" value="UER00399"/>
</dbReference>
<feature type="binding site" evidence="20">
    <location>
        <position position="164"/>
    </location>
    <ligand>
        <name>D-ribulose 5-phosphate</name>
        <dbReference type="ChEBI" id="CHEBI:58121"/>
    </ligand>
</feature>
<dbReference type="RefSeq" id="WP_174409989.1">
    <property type="nucleotide sequence ID" value="NZ_BLVP01000008.1"/>
</dbReference>
<dbReference type="InterPro" id="IPR000422">
    <property type="entry name" value="DHBP_synthase_RibB"/>
</dbReference>
<comment type="catalytic activity">
    <reaction evidence="19 20">
        <text>GTP + 4 H2O = 2,5-diamino-6-hydroxy-4-(5-phosphoribosylamino)-pyrimidine + formate + 2 phosphate + 3 H(+)</text>
        <dbReference type="Rhea" id="RHEA:23704"/>
        <dbReference type="ChEBI" id="CHEBI:15377"/>
        <dbReference type="ChEBI" id="CHEBI:15378"/>
        <dbReference type="ChEBI" id="CHEBI:15740"/>
        <dbReference type="ChEBI" id="CHEBI:37565"/>
        <dbReference type="ChEBI" id="CHEBI:43474"/>
        <dbReference type="ChEBI" id="CHEBI:58614"/>
        <dbReference type="EC" id="3.5.4.25"/>
    </reaction>
</comment>
<feature type="site" description="Essential for DHBP synthase activity" evidence="20">
    <location>
        <position position="164"/>
    </location>
</feature>
<feature type="active site" description="Nucleophile; for GTP cyclohydrolase activity" evidence="20">
    <location>
        <position position="332"/>
    </location>
</feature>
<dbReference type="InterPro" id="IPR016299">
    <property type="entry name" value="Riboflavin_synth_RibBA"/>
</dbReference>
<evidence type="ECO:0000256" key="3">
    <source>
        <dbReference type="ARBA" id="ARBA00002284"/>
    </source>
</evidence>
<dbReference type="Proteomes" id="UP000503820">
    <property type="component" value="Unassembled WGS sequence"/>
</dbReference>
<comment type="cofactor">
    <cofactor evidence="20">
        <name>Mg(2+)</name>
        <dbReference type="ChEBI" id="CHEBI:18420"/>
    </cofactor>
    <cofactor evidence="20">
        <name>Mn(2+)</name>
        <dbReference type="ChEBI" id="CHEBI:29035"/>
    </cofactor>
    <text evidence="20">Binds 2 divalent metal cations per subunit. Magnesium or manganese.</text>
</comment>
<feature type="domain" description="GTP cyclohydrolase II" evidence="21">
    <location>
        <begin position="209"/>
        <end position="374"/>
    </location>
</feature>
<keyword evidence="11 20" id="KW-0378">Hydrolase</keyword>
<evidence type="ECO:0000256" key="2">
    <source>
        <dbReference type="ARBA" id="ARBA00001936"/>
    </source>
</evidence>
<evidence type="ECO:0000256" key="19">
    <source>
        <dbReference type="ARBA" id="ARBA00049295"/>
    </source>
</evidence>
<feature type="binding site" evidence="20">
    <location>
        <position position="274"/>
    </location>
    <ligand>
        <name>GTP</name>
        <dbReference type="ChEBI" id="CHEBI:37565"/>
    </ligand>
</feature>
<gene>
    <name evidence="22" type="primary">ribAB</name>
    <name evidence="20" type="synonym">ribBA</name>
    <name evidence="22" type="ORF">DSM19430T_20720</name>
</gene>
<comment type="cofactor">
    <cofactor evidence="2">
        <name>Mn(2+)</name>
        <dbReference type="ChEBI" id="CHEBI:29035"/>
    </cofactor>
</comment>
<dbReference type="SUPFAM" id="SSF142695">
    <property type="entry name" value="RibA-like"/>
    <property type="match status" value="1"/>
</dbReference>
<dbReference type="SUPFAM" id="SSF55821">
    <property type="entry name" value="YrdC/RibB"/>
    <property type="match status" value="1"/>
</dbReference>
<evidence type="ECO:0000313" key="23">
    <source>
        <dbReference type="Proteomes" id="UP000503820"/>
    </source>
</evidence>
<feature type="binding site" evidence="20">
    <location>
        <position position="358"/>
    </location>
    <ligand>
        <name>GTP</name>
        <dbReference type="ChEBI" id="CHEBI:37565"/>
    </ligand>
</feature>
<feature type="region of interest" description="DHBP synthase" evidence="20">
    <location>
        <begin position="1"/>
        <end position="201"/>
    </location>
</feature>
<evidence type="ECO:0000256" key="16">
    <source>
        <dbReference type="ARBA" id="ARBA00023239"/>
    </source>
</evidence>
<comment type="caution">
    <text evidence="20">Lacks conserved residue(s) required for the propagation of feature annotation.</text>
</comment>
<dbReference type="InterPro" id="IPR036144">
    <property type="entry name" value="RibA-like_sf"/>
</dbReference>
<keyword evidence="8 20" id="KW-0686">Riboflavin biosynthesis</keyword>
<feature type="binding site" evidence="20">
    <location>
        <position position="258"/>
    </location>
    <ligand>
        <name>Zn(2+)</name>
        <dbReference type="ChEBI" id="CHEBI:29105"/>
        <note>catalytic</note>
    </ligand>
</feature>
<dbReference type="Gene3D" id="3.90.870.10">
    <property type="entry name" value="DHBP synthase"/>
    <property type="match status" value="1"/>
</dbReference>
<keyword evidence="16 20" id="KW-0456">Lyase</keyword>
<feature type="binding site" evidence="20">
    <location>
        <position position="28"/>
    </location>
    <ligand>
        <name>Mg(2+)</name>
        <dbReference type="ChEBI" id="CHEBI:18420"/>
        <label>2</label>
    </ligand>
</feature>
<feature type="binding site" evidence="20">
    <location>
        <position position="353"/>
    </location>
    <ligand>
        <name>GTP</name>
        <dbReference type="ChEBI" id="CHEBI:37565"/>
    </ligand>
</feature>
<comment type="caution">
    <text evidence="22">The sequence shown here is derived from an EMBL/GenBank/DDBJ whole genome shotgun (WGS) entry which is preliminary data.</text>
</comment>
<feature type="region of interest" description="GTP cyclohydrolase II" evidence="20">
    <location>
        <begin position="202"/>
        <end position="407"/>
    </location>
</feature>
<evidence type="ECO:0000256" key="14">
    <source>
        <dbReference type="ARBA" id="ARBA00023134"/>
    </source>
</evidence>